<proteinExistence type="predicted"/>
<evidence type="ECO:0000256" key="2">
    <source>
        <dbReference type="PROSITE-ProRule" id="PRU00169"/>
    </source>
</evidence>
<feature type="modified residue" description="4-aspartylphosphate" evidence="2">
    <location>
        <position position="97"/>
    </location>
</feature>
<feature type="domain" description="Response regulatory" evidence="3">
    <location>
        <begin position="46"/>
        <end position="160"/>
    </location>
</feature>
<dbReference type="AlphaFoldDB" id="A0A2U2BBP6"/>
<dbReference type="GO" id="GO:0000160">
    <property type="term" value="P:phosphorelay signal transduction system"/>
    <property type="evidence" value="ECO:0007669"/>
    <property type="project" value="InterPro"/>
</dbReference>
<sequence length="162" mass="18367">MPGFNQHFLSKESGVIKHFAYLNQTKKEVTMQKSNDFYDVMICQHNILLIEDDARIGSWISQKLNKLDNIGSLKWTSTLAESLEALDSQMPDVVILDLKLPDGNGTDVLKKIRNENLPVKVLVFSMNAGMKSVCRRLGAYRFFDKASDGEELIKYLSDFCGE</sequence>
<dbReference type="Pfam" id="PF00072">
    <property type="entry name" value="Response_reg"/>
    <property type="match status" value="1"/>
</dbReference>
<comment type="caution">
    <text evidence="4">The sequence shown here is derived from an EMBL/GenBank/DDBJ whole genome shotgun (WGS) entry which is preliminary data.</text>
</comment>
<organism evidence="4 5">
    <name type="scientific">Marinilabilia rubra</name>
    <dbReference type="NCBI Taxonomy" id="2162893"/>
    <lineage>
        <taxon>Bacteria</taxon>
        <taxon>Pseudomonadati</taxon>
        <taxon>Bacteroidota</taxon>
        <taxon>Bacteroidia</taxon>
        <taxon>Marinilabiliales</taxon>
        <taxon>Marinilabiliaceae</taxon>
        <taxon>Marinilabilia</taxon>
    </lineage>
</organism>
<protein>
    <recommendedName>
        <fullName evidence="3">Response regulatory domain-containing protein</fullName>
    </recommendedName>
</protein>
<dbReference type="InterPro" id="IPR001789">
    <property type="entry name" value="Sig_transdc_resp-reg_receiver"/>
</dbReference>
<dbReference type="PANTHER" id="PTHR44591:SF3">
    <property type="entry name" value="RESPONSE REGULATORY DOMAIN-CONTAINING PROTEIN"/>
    <property type="match status" value="1"/>
</dbReference>
<evidence type="ECO:0000313" key="4">
    <source>
        <dbReference type="EMBL" id="PWE00481.1"/>
    </source>
</evidence>
<dbReference type="SMART" id="SM00448">
    <property type="entry name" value="REC"/>
    <property type="match status" value="1"/>
</dbReference>
<dbReference type="SUPFAM" id="SSF52172">
    <property type="entry name" value="CheY-like"/>
    <property type="match status" value="1"/>
</dbReference>
<dbReference type="InterPro" id="IPR011006">
    <property type="entry name" value="CheY-like_superfamily"/>
</dbReference>
<accession>A0A2U2BBP6</accession>
<evidence type="ECO:0000313" key="5">
    <source>
        <dbReference type="Proteomes" id="UP000244956"/>
    </source>
</evidence>
<gene>
    <name evidence="4" type="ORF">DDZ16_06010</name>
</gene>
<dbReference type="PANTHER" id="PTHR44591">
    <property type="entry name" value="STRESS RESPONSE REGULATOR PROTEIN 1"/>
    <property type="match status" value="1"/>
</dbReference>
<dbReference type="PROSITE" id="PS50110">
    <property type="entry name" value="RESPONSE_REGULATORY"/>
    <property type="match status" value="1"/>
</dbReference>
<dbReference type="Proteomes" id="UP000244956">
    <property type="component" value="Unassembled WGS sequence"/>
</dbReference>
<keyword evidence="1 2" id="KW-0597">Phosphoprotein</keyword>
<name>A0A2U2BBP6_9BACT</name>
<reference evidence="4 5" key="1">
    <citation type="submission" date="2018-05" db="EMBL/GenBank/DDBJ databases">
        <title>Marinilabilia rubrum sp. nov., isolated from saltern sediment.</title>
        <authorList>
            <person name="Zhang R."/>
        </authorList>
    </citation>
    <scope>NUCLEOTIDE SEQUENCE [LARGE SCALE GENOMIC DNA]</scope>
    <source>
        <strain evidence="4 5">WTE16</strain>
    </source>
</reference>
<evidence type="ECO:0000259" key="3">
    <source>
        <dbReference type="PROSITE" id="PS50110"/>
    </source>
</evidence>
<dbReference type="Gene3D" id="3.40.50.2300">
    <property type="match status" value="1"/>
</dbReference>
<dbReference type="InterPro" id="IPR050595">
    <property type="entry name" value="Bact_response_regulator"/>
</dbReference>
<keyword evidence="5" id="KW-1185">Reference proteome</keyword>
<evidence type="ECO:0000256" key="1">
    <source>
        <dbReference type="ARBA" id="ARBA00022553"/>
    </source>
</evidence>
<dbReference type="EMBL" id="QEWP01000003">
    <property type="protein sequence ID" value="PWE00481.1"/>
    <property type="molecule type" value="Genomic_DNA"/>
</dbReference>